<comment type="cofactor">
    <cofactor evidence="6">
        <name>Zn(2+)</name>
        <dbReference type="ChEBI" id="CHEBI:29105"/>
    </cofactor>
    <text evidence="6">Binds 1 zinc ion per subunit.</text>
</comment>
<keyword evidence="1 6" id="KW-0645">Protease</keyword>
<dbReference type="InterPro" id="IPR051156">
    <property type="entry name" value="Mito/Outer_Membr_Metalloprot"/>
</dbReference>
<dbReference type="PANTHER" id="PTHR22726:SF1">
    <property type="entry name" value="METALLOENDOPEPTIDASE OMA1, MITOCHONDRIAL"/>
    <property type="match status" value="1"/>
</dbReference>
<dbReference type="Pfam" id="PF01435">
    <property type="entry name" value="Peptidase_M48"/>
    <property type="match status" value="1"/>
</dbReference>
<keyword evidence="4 6" id="KW-0862">Zinc</keyword>
<evidence type="ECO:0000256" key="6">
    <source>
        <dbReference type="RuleBase" id="RU003983"/>
    </source>
</evidence>
<keyword evidence="5 6" id="KW-0482">Metalloprotease</keyword>
<dbReference type="InterPro" id="IPR001915">
    <property type="entry name" value="Peptidase_M48"/>
</dbReference>
<dbReference type="CDD" id="cd07331">
    <property type="entry name" value="M48C_Oma1_like"/>
    <property type="match status" value="1"/>
</dbReference>
<dbReference type="Gene3D" id="3.30.2010.10">
    <property type="entry name" value="Metalloproteases ('zincins'), catalytic domain"/>
    <property type="match status" value="1"/>
</dbReference>
<dbReference type="Proteomes" id="UP000030101">
    <property type="component" value="Unassembled WGS sequence"/>
</dbReference>
<dbReference type="EMBL" id="JQZV01000003">
    <property type="protein sequence ID" value="KGN93271.1"/>
    <property type="molecule type" value="Genomic_DNA"/>
</dbReference>
<proteinExistence type="inferred from homology"/>
<dbReference type="PANTHER" id="PTHR22726">
    <property type="entry name" value="METALLOENDOPEPTIDASE OMA1"/>
    <property type="match status" value="1"/>
</dbReference>
<evidence type="ECO:0000256" key="4">
    <source>
        <dbReference type="ARBA" id="ARBA00022833"/>
    </source>
</evidence>
<organism evidence="8 9">
    <name type="scientific">Porphyromonas canoris</name>
    <dbReference type="NCBI Taxonomy" id="36875"/>
    <lineage>
        <taxon>Bacteria</taxon>
        <taxon>Pseudomonadati</taxon>
        <taxon>Bacteroidota</taxon>
        <taxon>Bacteroidia</taxon>
        <taxon>Bacteroidales</taxon>
        <taxon>Porphyromonadaceae</taxon>
        <taxon>Porphyromonas</taxon>
    </lineage>
</organism>
<gene>
    <name evidence="8" type="ORF">HQ43_01045</name>
</gene>
<sequence>MACLMGVLLLGCSTVPLTGRKQLNLVSDQQILSLSSSQYREFIAQAPISKNAVQTRRVLEVGNRIARAAEAYLRNAGLGSEVSQYRWEFNLVASNQANAFCMPGGKIVVYEGILRFAPTDDELATVMAHEVAHALAKHSNERMSQALVQQLGAEALSLAVGRQSAAVRAVAGAVYGIGSNVAIMLPYSRTHEYESDRIGLTLMAMAGYNPRMAVTFWEKMSQSKGAKETSDMLSTHPSDKKRIDAINKYLPEALKHYGGSATTTTDTKKGGIITHY</sequence>
<evidence type="ECO:0000259" key="7">
    <source>
        <dbReference type="Pfam" id="PF01435"/>
    </source>
</evidence>
<feature type="domain" description="Peptidase M48" evidence="7">
    <location>
        <begin position="64"/>
        <end position="248"/>
    </location>
</feature>
<evidence type="ECO:0000256" key="5">
    <source>
        <dbReference type="ARBA" id="ARBA00023049"/>
    </source>
</evidence>
<evidence type="ECO:0000256" key="1">
    <source>
        <dbReference type="ARBA" id="ARBA00022670"/>
    </source>
</evidence>
<name>A0ABR4XMG3_9PORP</name>
<protein>
    <recommendedName>
        <fullName evidence="7">Peptidase M48 domain-containing protein</fullName>
    </recommendedName>
</protein>
<evidence type="ECO:0000313" key="8">
    <source>
        <dbReference type="EMBL" id="KGN93271.1"/>
    </source>
</evidence>
<evidence type="ECO:0000256" key="2">
    <source>
        <dbReference type="ARBA" id="ARBA00022723"/>
    </source>
</evidence>
<accession>A0ABR4XMG3</accession>
<keyword evidence="3 6" id="KW-0378">Hydrolase</keyword>
<evidence type="ECO:0000256" key="3">
    <source>
        <dbReference type="ARBA" id="ARBA00022801"/>
    </source>
</evidence>
<comment type="caution">
    <text evidence="8">The sequence shown here is derived from an EMBL/GenBank/DDBJ whole genome shotgun (WGS) entry which is preliminary data.</text>
</comment>
<keyword evidence="2" id="KW-0479">Metal-binding</keyword>
<reference evidence="8 9" key="1">
    <citation type="submission" date="2014-08" db="EMBL/GenBank/DDBJ databases">
        <title>Porphyromonas canoris strain:OH2762 Genome sequencing.</title>
        <authorList>
            <person name="Wallis C."/>
            <person name="Deusch O."/>
            <person name="O'Flynn C."/>
            <person name="Davis I."/>
            <person name="Jospin G."/>
            <person name="Darling A.E."/>
            <person name="Coil D.A."/>
            <person name="Alexiev A."/>
            <person name="Horsfall A."/>
            <person name="Kirkwood N."/>
            <person name="Harris S."/>
            <person name="Eisen J.A."/>
        </authorList>
    </citation>
    <scope>NUCLEOTIDE SEQUENCE [LARGE SCALE GENOMIC DNA]</scope>
    <source>
        <strain evidence="9">COT-108 OH2762</strain>
    </source>
</reference>
<evidence type="ECO:0000313" key="9">
    <source>
        <dbReference type="Proteomes" id="UP000030101"/>
    </source>
</evidence>
<comment type="similarity">
    <text evidence="6">Belongs to the peptidase M48 family.</text>
</comment>
<keyword evidence="9" id="KW-1185">Reference proteome</keyword>